<gene>
    <name evidence="1" type="ORF">AFUS01_LOCUS11544</name>
</gene>
<dbReference type="Proteomes" id="UP000708208">
    <property type="component" value="Unassembled WGS sequence"/>
</dbReference>
<feature type="non-terminal residue" evidence="1">
    <location>
        <position position="1"/>
    </location>
</feature>
<name>A0A8J2P389_9HEXA</name>
<keyword evidence="2" id="KW-1185">Reference proteome</keyword>
<accession>A0A8J2P389</accession>
<evidence type="ECO:0000313" key="1">
    <source>
        <dbReference type="EMBL" id="CAG7722405.1"/>
    </source>
</evidence>
<sequence length="16" mass="1985">SKKPALIEYMNFTKWE</sequence>
<dbReference type="AlphaFoldDB" id="A0A8J2P389"/>
<organism evidence="1 2">
    <name type="scientific">Allacma fusca</name>
    <dbReference type="NCBI Taxonomy" id="39272"/>
    <lineage>
        <taxon>Eukaryota</taxon>
        <taxon>Metazoa</taxon>
        <taxon>Ecdysozoa</taxon>
        <taxon>Arthropoda</taxon>
        <taxon>Hexapoda</taxon>
        <taxon>Collembola</taxon>
        <taxon>Symphypleona</taxon>
        <taxon>Sminthuridae</taxon>
        <taxon>Allacma</taxon>
    </lineage>
</organism>
<comment type="caution">
    <text evidence="1">The sequence shown here is derived from an EMBL/GenBank/DDBJ whole genome shotgun (WGS) entry which is preliminary data.</text>
</comment>
<proteinExistence type="predicted"/>
<reference evidence="1" key="1">
    <citation type="submission" date="2021-06" db="EMBL/GenBank/DDBJ databases">
        <authorList>
            <person name="Hodson N. C."/>
            <person name="Mongue J. A."/>
            <person name="Jaron S. K."/>
        </authorList>
    </citation>
    <scope>NUCLEOTIDE SEQUENCE</scope>
</reference>
<dbReference type="EMBL" id="CAJVCH010089061">
    <property type="protein sequence ID" value="CAG7722405.1"/>
    <property type="molecule type" value="Genomic_DNA"/>
</dbReference>
<evidence type="ECO:0000313" key="2">
    <source>
        <dbReference type="Proteomes" id="UP000708208"/>
    </source>
</evidence>
<protein>
    <submittedName>
        <fullName evidence="1">Uncharacterized protein</fullName>
    </submittedName>
</protein>